<reference evidence="1 2" key="1">
    <citation type="submission" date="2017-02" db="EMBL/GenBank/DDBJ databases">
        <title>Bacillus pseudomycoides isolate FSL K6-0042.</title>
        <authorList>
            <person name="Kovac J."/>
        </authorList>
    </citation>
    <scope>NUCLEOTIDE SEQUENCE [LARGE SCALE GENOMIC DNA]</scope>
    <source>
        <strain evidence="1 2">FSL K6-0042</strain>
    </source>
</reference>
<gene>
    <name evidence="1" type="ORF">BW425_15345</name>
</gene>
<evidence type="ECO:0008006" key="3">
    <source>
        <dbReference type="Google" id="ProtNLM"/>
    </source>
</evidence>
<dbReference type="Pfam" id="PF10612">
    <property type="entry name" value="Spore-coat_CotZ"/>
    <property type="match status" value="2"/>
</dbReference>
<name>A0A1Y3ME77_9BACI</name>
<organism evidence="1 2">
    <name type="scientific">Bacillus pseudomycoides</name>
    <dbReference type="NCBI Taxonomy" id="64104"/>
    <lineage>
        <taxon>Bacteria</taxon>
        <taxon>Bacillati</taxon>
        <taxon>Bacillota</taxon>
        <taxon>Bacilli</taxon>
        <taxon>Bacillales</taxon>
        <taxon>Bacillaceae</taxon>
        <taxon>Bacillus</taxon>
        <taxon>Bacillus cereus group</taxon>
    </lineage>
</organism>
<dbReference type="Proteomes" id="UP000195321">
    <property type="component" value="Unassembled WGS sequence"/>
</dbReference>
<dbReference type="InterPro" id="IPR019593">
    <property type="entry name" value="Spore_coat_protein_Z/Y"/>
</dbReference>
<dbReference type="AlphaFoldDB" id="A0A1Y3ME77"/>
<sequence>MSCKDDKKHSHDTNCVCDVVNFINELQDVQHDNFCPTGCENPILGANCGGTSPLANTRPFVLFDKKGGIFLPASCFNIINPGSMTSDAFELPIPVPSPFLRVEDVDCDCCAVLRVLVPDVSNLSSGALDDLIRELSLFLPTTNHPSTQADFQAIARTLICKYQNGITFRDTGGGSGVSPRLTTEFFGLASTNFCITVDLQCFCAIQCLRDTFIGRV</sequence>
<dbReference type="RefSeq" id="WP_088094185.1">
    <property type="nucleotide sequence ID" value="NZ_JARHXM010000021.1"/>
</dbReference>
<evidence type="ECO:0000313" key="2">
    <source>
        <dbReference type="Proteomes" id="UP000195321"/>
    </source>
</evidence>
<protein>
    <recommendedName>
        <fullName evidence="3">Spore coat protein</fullName>
    </recommendedName>
</protein>
<comment type="caution">
    <text evidence="1">The sequence shown here is derived from an EMBL/GenBank/DDBJ whole genome shotgun (WGS) entry which is preliminary data.</text>
</comment>
<dbReference type="EMBL" id="MWPX01000016">
    <property type="protein sequence ID" value="OUM48074.1"/>
    <property type="molecule type" value="Genomic_DNA"/>
</dbReference>
<evidence type="ECO:0000313" key="1">
    <source>
        <dbReference type="EMBL" id="OUM48074.1"/>
    </source>
</evidence>
<accession>A0A1Y3ME77</accession>
<proteinExistence type="predicted"/>